<reference evidence="1 2" key="1">
    <citation type="journal article" date="2015" name="Nature">
        <title>rRNA introns, odd ribosomes, and small enigmatic genomes across a large radiation of phyla.</title>
        <authorList>
            <person name="Brown C.T."/>
            <person name="Hug L.A."/>
            <person name="Thomas B.C."/>
            <person name="Sharon I."/>
            <person name="Castelle C.J."/>
            <person name="Singh A."/>
            <person name="Wilkins M.J."/>
            <person name="Williams K.H."/>
            <person name="Banfield J.F."/>
        </authorList>
    </citation>
    <scope>NUCLEOTIDE SEQUENCE [LARGE SCALE GENOMIC DNA]</scope>
</reference>
<protein>
    <submittedName>
        <fullName evidence="1">Uncharacterized protein</fullName>
    </submittedName>
</protein>
<dbReference type="Proteomes" id="UP000033947">
    <property type="component" value="Unassembled WGS sequence"/>
</dbReference>
<evidence type="ECO:0000313" key="2">
    <source>
        <dbReference type="Proteomes" id="UP000033947"/>
    </source>
</evidence>
<gene>
    <name evidence="1" type="ORF">UU55_C0003G0087</name>
</gene>
<proteinExistence type="predicted"/>
<accession>A0A0G0YSJ1</accession>
<organism evidence="1 2">
    <name type="scientific">candidate division WWE3 bacterium GW2011_GWC2_41_23</name>
    <dbReference type="NCBI Taxonomy" id="1619123"/>
    <lineage>
        <taxon>Bacteria</taxon>
        <taxon>Katanobacteria</taxon>
    </lineage>
</organism>
<evidence type="ECO:0000313" key="1">
    <source>
        <dbReference type="EMBL" id="KKS03373.1"/>
    </source>
</evidence>
<name>A0A0G0YSJ1_UNCKA</name>
<dbReference type="EMBL" id="LCBB01000003">
    <property type="protein sequence ID" value="KKS03373.1"/>
    <property type="molecule type" value="Genomic_DNA"/>
</dbReference>
<dbReference type="AlphaFoldDB" id="A0A0G0YSJ1"/>
<comment type="caution">
    <text evidence="1">The sequence shown here is derived from an EMBL/GenBank/DDBJ whole genome shotgun (WGS) entry which is preliminary data.</text>
</comment>
<sequence length="72" mass="8036">MSVFDEKVFPFGFCDFDIATAVVKEYTDLFPDDGYIPEIEKCRDGSGFSVIVNVPMSKYENFEFAFSVVAGG</sequence>